<dbReference type="AlphaFoldDB" id="A0A7K0K1R4"/>
<evidence type="ECO:0000256" key="7">
    <source>
        <dbReference type="ARBA" id="ARBA00023136"/>
    </source>
</evidence>
<sequence length="197" mass="21591">MKLLVNGLCKALAVVCAALFTILVLTTVWQVFSRLVLNSPVTWSEELAKVVFVWLSFLGASLVYGSRGHMAVEMLARRFPDKGERFFGIWTHVVGLFFGLFVLVYGGFKAALNAWTQNLTALPLNIGSIYLVIPLAGVCISLFALNYIKEISRHETSAFPVPEAELEAAKGQEIAEEALETEAELVDAAAPTKEVEK</sequence>
<evidence type="ECO:0000313" key="12">
    <source>
        <dbReference type="Proteomes" id="UP000442535"/>
    </source>
</evidence>
<keyword evidence="12" id="KW-1185">Reference proteome</keyword>
<dbReference type="EMBL" id="VUMY01000006">
    <property type="protein sequence ID" value="MST49436.1"/>
    <property type="molecule type" value="Genomic_DNA"/>
</dbReference>
<dbReference type="GO" id="GO:0005886">
    <property type="term" value="C:plasma membrane"/>
    <property type="evidence" value="ECO:0007669"/>
    <property type="project" value="UniProtKB-SubCell"/>
</dbReference>
<organism evidence="11 12">
    <name type="scientific">Mobiluncus porci</name>
    <dbReference type="NCBI Taxonomy" id="2652278"/>
    <lineage>
        <taxon>Bacteria</taxon>
        <taxon>Bacillati</taxon>
        <taxon>Actinomycetota</taxon>
        <taxon>Actinomycetes</taxon>
        <taxon>Actinomycetales</taxon>
        <taxon>Actinomycetaceae</taxon>
        <taxon>Mobiluncus</taxon>
    </lineage>
</organism>
<keyword evidence="2" id="KW-0813">Transport</keyword>
<evidence type="ECO:0000256" key="9">
    <source>
        <dbReference type="SAM" id="Phobius"/>
    </source>
</evidence>
<evidence type="ECO:0000256" key="2">
    <source>
        <dbReference type="ARBA" id="ARBA00022448"/>
    </source>
</evidence>
<reference evidence="11 12" key="1">
    <citation type="submission" date="2019-08" db="EMBL/GenBank/DDBJ databases">
        <title>In-depth cultivation of the pig gut microbiome towards novel bacterial diversity and tailored functional studies.</title>
        <authorList>
            <person name="Wylensek D."/>
            <person name="Hitch T.C.A."/>
            <person name="Clavel T."/>
        </authorList>
    </citation>
    <scope>NUCLEOTIDE SEQUENCE [LARGE SCALE GENOMIC DNA]</scope>
    <source>
        <strain evidence="11 12">RF-GAM-744-WT-7</strain>
    </source>
</reference>
<dbReference type="RefSeq" id="WP_154544100.1">
    <property type="nucleotide sequence ID" value="NZ_JAQYQY010000022.1"/>
</dbReference>
<keyword evidence="4" id="KW-0997">Cell inner membrane</keyword>
<evidence type="ECO:0000256" key="5">
    <source>
        <dbReference type="ARBA" id="ARBA00022692"/>
    </source>
</evidence>
<comment type="subcellular location">
    <subcellularLocation>
        <location evidence="1">Cell inner membrane</location>
        <topology evidence="1">Multi-pass membrane protein</topology>
    </subcellularLocation>
</comment>
<dbReference type="GO" id="GO:0015740">
    <property type="term" value="P:C4-dicarboxylate transport"/>
    <property type="evidence" value="ECO:0007669"/>
    <property type="project" value="TreeGrafter"/>
</dbReference>
<keyword evidence="5 9" id="KW-0812">Transmembrane</keyword>
<dbReference type="Pfam" id="PF04290">
    <property type="entry name" value="DctQ"/>
    <property type="match status" value="1"/>
</dbReference>
<feature type="transmembrane region" description="Helical" evidence="9">
    <location>
        <begin position="128"/>
        <end position="148"/>
    </location>
</feature>
<keyword evidence="3" id="KW-1003">Cell membrane</keyword>
<comment type="caution">
    <text evidence="11">The sequence shown here is derived from an EMBL/GenBank/DDBJ whole genome shotgun (WGS) entry which is preliminary data.</text>
</comment>
<evidence type="ECO:0000256" key="4">
    <source>
        <dbReference type="ARBA" id="ARBA00022519"/>
    </source>
</evidence>
<dbReference type="PANTHER" id="PTHR35011:SF2">
    <property type="entry name" value="2,3-DIKETO-L-GULONATE TRAP TRANSPORTER SMALL PERMEASE PROTEIN YIAM"/>
    <property type="match status" value="1"/>
</dbReference>
<keyword evidence="6 9" id="KW-1133">Transmembrane helix</keyword>
<proteinExistence type="inferred from homology"/>
<evidence type="ECO:0000259" key="10">
    <source>
        <dbReference type="Pfam" id="PF04290"/>
    </source>
</evidence>
<evidence type="ECO:0000256" key="6">
    <source>
        <dbReference type="ARBA" id="ARBA00022989"/>
    </source>
</evidence>
<name>A0A7K0K1R4_9ACTO</name>
<protein>
    <submittedName>
        <fullName evidence="11">TRAP transporter small permease</fullName>
    </submittedName>
</protein>
<evidence type="ECO:0000256" key="3">
    <source>
        <dbReference type="ARBA" id="ARBA00022475"/>
    </source>
</evidence>
<gene>
    <name evidence="11" type="ORF">FYJ63_04175</name>
</gene>
<dbReference type="PANTHER" id="PTHR35011">
    <property type="entry name" value="2,3-DIKETO-L-GULONATE TRAP TRANSPORTER SMALL PERMEASE PROTEIN YIAM"/>
    <property type="match status" value="1"/>
</dbReference>
<feature type="transmembrane region" description="Helical" evidence="9">
    <location>
        <begin position="47"/>
        <end position="65"/>
    </location>
</feature>
<feature type="transmembrane region" description="Helical" evidence="9">
    <location>
        <begin position="12"/>
        <end position="32"/>
    </location>
</feature>
<feature type="domain" description="Tripartite ATP-independent periplasmic transporters DctQ component" evidence="10">
    <location>
        <begin position="23"/>
        <end position="148"/>
    </location>
</feature>
<dbReference type="InterPro" id="IPR007387">
    <property type="entry name" value="TRAP_DctQ"/>
</dbReference>
<dbReference type="Proteomes" id="UP000442535">
    <property type="component" value="Unassembled WGS sequence"/>
</dbReference>
<evidence type="ECO:0000313" key="11">
    <source>
        <dbReference type="EMBL" id="MST49436.1"/>
    </source>
</evidence>
<evidence type="ECO:0000256" key="1">
    <source>
        <dbReference type="ARBA" id="ARBA00004429"/>
    </source>
</evidence>
<dbReference type="InterPro" id="IPR055348">
    <property type="entry name" value="DctQ"/>
</dbReference>
<dbReference type="GO" id="GO:0022857">
    <property type="term" value="F:transmembrane transporter activity"/>
    <property type="evidence" value="ECO:0007669"/>
    <property type="project" value="TreeGrafter"/>
</dbReference>
<feature type="transmembrane region" description="Helical" evidence="9">
    <location>
        <begin position="86"/>
        <end position="108"/>
    </location>
</feature>
<accession>A0A7K0K1R4</accession>
<keyword evidence="7 9" id="KW-0472">Membrane</keyword>
<comment type="similarity">
    <text evidence="8">Belongs to the TRAP transporter small permease family.</text>
</comment>
<evidence type="ECO:0000256" key="8">
    <source>
        <dbReference type="ARBA" id="ARBA00038436"/>
    </source>
</evidence>